<reference evidence="2 3" key="1">
    <citation type="submission" date="2016-10" db="EMBL/GenBank/DDBJ databases">
        <authorList>
            <person name="de Groot N.N."/>
        </authorList>
    </citation>
    <scope>NUCLEOTIDE SEQUENCE [LARGE SCALE GENOMIC DNA]</scope>
    <source>
        <strain evidence="2 3">DSM 15345</strain>
    </source>
</reference>
<evidence type="ECO:0008006" key="4">
    <source>
        <dbReference type="Google" id="ProtNLM"/>
    </source>
</evidence>
<dbReference type="STRING" id="89524.SAMN05444370_106127"/>
<name>A0A1H4BZR1_9RHOB</name>
<proteinExistence type="predicted"/>
<keyword evidence="3" id="KW-1185">Reference proteome</keyword>
<dbReference type="Pfam" id="PF12096">
    <property type="entry name" value="DUF3572"/>
    <property type="match status" value="1"/>
</dbReference>
<accession>A0A1H4BZR1</accession>
<dbReference type="Proteomes" id="UP000198703">
    <property type="component" value="Unassembled WGS sequence"/>
</dbReference>
<evidence type="ECO:0000313" key="3">
    <source>
        <dbReference type="Proteomes" id="UP000198703"/>
    </source>
</evidence>
<sequence length="100" mass="10204">MRGSDRNAGGVAAAEALALGGLGWLAADPERLDALMGAAGLAPADLAARAAEPEFLGFVLDFILADEARARDFAEESGLGPEDATRARMALPGGDVAHWT</sequence>
<organism evidence="2 3">
    <name type="scientific">Rubrimonas cliftonensis</name>
    <dbReference type="NCBI Taxonomy" id="89524"/>
    <lineage>
        <taxon>Bacteria</taxon>
        <taxon>Pseudomonadati</taxon>
        <taxon>Pseudomonadota</taxon>
        <taxon>Alphaproteobacteria</taxon>
        <taxon>Rhodobacterales</taxon>
        <taxon>Paracoccaceae</taxon>
        <taxon>Rubrimonas</taxon>
    </lineage>
</organism>
<feature type="region of interest" description="Disordered" evidence="1">
    <location>
        <begin position="75"/>
        <end position="100"/>
    </location>
</feature>
<dbReference type="AlphaFoldDB" id="A0A1H4BZR1"/>
<dbReference type="InterPro" id="IPR021955">
    <property type="entry name" value="DUF3572"/>
</dbReference>
<evidence type="ECO:0000256" key="1">
    <source>
        <dbReference type="SAM" id="MobiDB-lite"/>
    </source>
</evidence>
<gene>
    <name evidence="2" type="ORF">SAMN05444370_106127</name>
</gene>
<protein>
    <recommendedName>
        <fullName evidence="4">DUF3572 domain-containing protein</fullName>
    </recommendedName>
</protein>
<dbReference type="EMBL" id="FNQM01000006">
    <property type="protein sequence ID" value="SEA53560.1"/>
    <property type="molecule type" value="Genomic_DNA"/>
</dbReference>
<dbReference type="RefSeq" id="WP_093253634.1">
    <property type="nucleotide sequence ID" value="NZ_FNQM01000006.1"/>
</dbReference>
<evidence type="ECO:0000313" key="2">
    <source>
        <dbReference type="EMBL" id="SEA53560.1"/>
    </source>
</evidence>